<protein>
    <submittedName>
        <fullName evidence="1">Uncharacterized protein</fullName>
    </submittedName>
</protein>
<dbReference type="EMBL" id="JAIWYP010000003">
    <property type="protein sequence ID" value="KAH3844986.1"/>
    <property type="molecule type" value="Genomic_DNA"/>
</dbReference>
<proteinExistence type="predicted"/>
<reference evidence="1" key="2">
    <citation type="submission" date="2020-11" db="EMBL/GenBank/DDBJ databases">
        <authorList>
            <person name="McCartney M.A."/>
            <person name="Auch B."/>
            <person name="Kono T."/>
            <person name="Mallez S."/>
            <person name="Becker A."/>
            <person name="Gohl D.M."/>
            <person name="Silverstein K.A.T."/>
            <person name="Koren S."/>
            <person name="Bechman K.B."/>
            <person name="Herman A."/>
            <person name="Abrahante J.E."/>
            <person name="Garbe J."/>
        </authorList>
    </citation>
    <scope>NUCLEOTIDE SEQUENCE</scope>
    <source>
        <strain evidence="1">Duluth1</strain>
        <tissue evidence="1">Whole animal</tissue>
    </source>
</reference>
<dbReference type="PANTHER" id="PTHR46601:SF1">
    <property type="entry name" value="ADF-H DOMAIN-CONTAINING PROTEIN"/>
    <property type="match status" value="1"/>
</dbReference>
<name>A0A9D4KSC5_DREPO</name>
<dbReference type="AlphaFoldDB" id="A0A9D4KSC5"/>
<dbReference type="PANTHER" id="PTHR46601">
    <property type="entry name" value="ULP_PROTEASE DOMAIN-CONTAINING PROTEIN"/>
    <property type="match status" value="1"/>
</dbReference>
<evidence type="ECO:0000313" key="1">
    <source>
        <dbReference type="EMBL" id="KAH3844986.1"/>
    </source>
</evidence>
<gene>
    <name evidence="1" type="ORF">DPMN_087255</name>
</gene>
<accession>A0A9D4KSC5</accession>
<keyword evidence="2" id="KW-1185">Reference proteome</keyword>
<organism evidence="1 2">
    <name type="scientific">Dreissena polymorpha</name>
    <name type="common">Zebra mussel</name>
    <name type="synonym">Mytilus polymorpha</name>
    <dbReference type="NCBI Taxonomy" id="45954"/>
    <lineage>
        <taxon>Eukaryota</taxon>
        <taxon>Metazoa</taxon>
        <taxon>Spiralia</taxon>
        <taxon>Lophotrochozoa</taxon>
        <taxon>Mollusca</taxon>
        <taxon>Bivalvia</taxon>
        <taxon>Autobranchia</taxon>
        <taxon>Heteroconchia</taxon>
        <taxon>Euheterodonta</taxon>
        <taxon>Imparidentia</taxon>
        <taxon>Neoheterodontei</taxon>
        <taxon>Myida</taxon>
        <taxon>Dreissenoidea</taxon>
        <taxon>Dreissenidae</taxon>
        <taxon>Dreissena</taxon>
    </lineage>
</organism>
<sequence>MVITIIDKLMSLVKDVVLNVETVYFWTDSTSSYYRNKTMFDLIGHLEERFGVTASWHYFEAGHGKGPCNGVGNIAKKECRKCCETRQVLIIPTLFEKRGDIVRHPSVP</sequence>
<reference evidence="1" key="1">
    <citation type="journal article" date="2019" name="bioRxiv">
        <title>The Genome of the Zebra Mussel, Dreissena polymorpha: A Resource for Invasive Species Research.</title>
        <authorList>
            <person name="McCartney M.A."/>
            <person name="Auch B."/>
            <person name="Kono T."/>
            <person name="Mallez S."/>
            <person name="Zhang Y."/>
            <person name="Obille A."/>
            <person name="Becker A."/>
            <person name="Abrahante J.E."/>
            <person name="Garbe J."/>
            <person name="Badalamenti J.P."/>
            <person name="Herman A."/>
            <person name="Mangelson H."/>
            <person name="Liachko I."/>
            <person name="Sullivan S."/>
            <person name="Sone E.D."/>
            <person name="Koren S."/>
            <person name="Silverstein K.A.T."/>
            <person name="Beckman K.B."/>
            <person name="Gohl D.M."/>
        </authorList>
    </citation>
    <scope>NUCLEOTIDE SEQUENCE</scope>
    <source>
        <strain evidence="1">Duluth1</strain>
        <tissue evidence="1">Whole animal</tissue>
    </source>
</reference>
<evidence type="ECO:0000313" key="2">
    <source>
        <dbReference type="Proteomes" id="UP000828390"/>
    </source>
</evidence>
<dbReference type="Proteomes" id="UP000828390">
    <property type="component" value="Unassembled WGS sequence"/>
</dbReference>
<comment type="caution">
    <text evidence="1">The sequence shown here is derived from an EMBL/GenBank/DDBJ whole genome shotgun (WGS) entry which is preliminary data.</text>
</comment>